<protein>
    <submittedName>
        <fullName evidence="1">Uncharacterized protein</fullName>
    </submittedName>
</protein>
<dbReference type="EnsemblProtists" id="Phyra73617">
    <property type="protein sequence ID" value="Phyra73617"/>
    <property type="gene ID" value="Phyra73617"/>
</dbReference>
<dbReference type="STRING" id="164328.H3GDI3"/>
<reference evidence="2" key="1">
    <citation type="journal article" date="2006" name="Science">
        <title>Phytophthora genome sequences uncover evolutionary origins and mechanisms of pathogenesis.</title>
        <authorList>
            <person name="Tyler B.M."/>
            <person name="Tripathy S."/>
            <person name="Zhang X."/>
            <person name="Dehal P."/>
            <person name="Jiang R.H."/>
            <person name="Aerts A."/>
            <person name="Arredondo F.D."/>
            <person name="Baxter L."/>
            <person name="Bensasson D."/>
            <person name="Beynon J.L."/>
            <person name="Chapman J."/>
            <person name="Damasceno C.M."/>
            <person name="Dorrance A.E."/>
            <person name="Dou D."/>
            <person name="Dickerman A.W."/>
            <person name="Dubchak I.L."/>
            <person name="Garbelotto M."/>
            <person name="Gijzen M."/>
            <person name="Gordon S.G."/>
            <person name="Govers F."/>
            <person name="Grunwald N.J."/>
            <person name="Huang W."/>
            <person name="Ivors K.L."/>
            <person name="Jones R.W."/>
            <person name="Kamoun S."/>
            <person name="Krampis K."/>
            <person name="Lamour K.H."/>
            <person name="Lee M.K."/>
            <person name="McDonald W.H."/>
            <person name="Medina M."/>
            <person name="Meijer H.J."/>
            <person name="Nordberg E.K."/>
            <person name="Maclean D.J."/>
            <person name="Ospina-Giraldo M.D."/>
            <person name="Morris P.F."/>
            <person name="Phuntumart V."/>
            <person name="Putnam N.H."/>
            <person name="Rash S."/>
            <person name="Rose J.K."/>
            <person name="Sakihama Y."/>
            <person name="Salamov A.A."/>
            <person name="Savidor A."/>
            <person name="Scheuring C.F."/>
            <person name="Smith B.M."/>
            <person name="Sobral B.W."/>
            <person name="Terry A."/>
            <person name="Torto-Alalibo T.A."/>
            <person name="Win J."/>
            <person name="Xu Z."/>
            <person name="Zhang H."/>
            <person name="Grigoriev I.V."/>
            <person name="Rokhsar D.S."/>
            <person name="Boore J.L."/>
        </authorList>
    </citation>
    <scope>NUCLEOTIDE SEQUENCE [LARGE SCALE GENOMIC DNA]</scope>
    <source>
        <strain evidence="2">Pr102</strain>
    </source>
</reference>
<dbReference type="HOGENOM" id="CLU_110987_1_0_1"/>
<sequence length="105" mass="12125">MLWFSWYAHDRRWQAAEPKRQRSKAKLLVAFMKLFLTDGFVLDPAGDGYRNQMLELGKRAEEGAMTYLGKHNIKSRGSSAVLKHHHTPHPAGALNAEIQRHQRLF</sequence>
<name>H3GDI3_PHYRM</name>
<evidence type="ECO:0000313" key="1">
    <source>
        <dbReference type="EnsemblProtists" id="Phyra73617"/>
    </source>
</evidence>
<dbReference type="OMA" id="AMTYLGK"/>
<evidence type="ECO:0000313" key="2">
    <source>
        <dbReference type="Proteomes" id="UP000005238"/>
    </source>
</evidence>
<dbReference type="Proteomes" id="UP000005238">
    <property type="component" value="Unassembled WGS sequence"/>
</dbReference>
<organism evidence="1 2">
    <name type="scientific">Phytophthora ramorum</name>
    <name type="common">Sudden oak death agent</name>
    <dbReference type="NCBI Taxonomy" id="164328"/>
    <lineage>
        <taxon>Eukaryota</taxon>
        <taxon>Sar</taxon>
        <taxon>Stramenopiles</taxon>
        <taxon>Oomycota</taxon>
        <taxon>Peronosporomycetes</taxon>
        <taxon>Peronosporales</taxon>
        <taxon>Peronosporaceae</taxon>
        <taxon>Phytophthora</taxon>
    </lineage>
</organism>
<reference evidence="1" key="2">
    <citation type="submission" date="2015-06" db="UniProtKB">
        <authorList>
            <consortium name="EnsemblProtists"/>
        </authorList>
    </citation>
    <scope>IDENTIFICATION</scope>
    <source>
        <strain evidence="1">Pr102</strain>
    </source>
</reference>
<accession>H3GDI3</accession>
<dbReference type="InParanoid" id="H3GDI3"/>
<dbReference type="EMBL" id="DS566001">
    <property type="status" value="NOT_ANNOTATED_CDS"/>
    <property type="molecule type" value="Genomic_DNA"/>
</dbReference>
<dbReference type="AlphaFoldDB" id="H3GDI3"/>
<proteinExistence type="predicted"/>
<keyword evidence="2" id="KW-1185">Reference proteome</keyword>